<dbReference type="PROSITE" id="PS50835">
    <property type="entry name" value="IG_LIKE"/>
    <property type="match status" value="1"/>
</dbReference>
<dbReference type="PANTHER" id="PTHR19433:SF133">
    <property type="entry name" value="IMMUNE-TYPE RECEPTOR 5 PRECURSOR-RELATED"/>
    <property type="match status" value="1"/>
</dbReference>
<dbReference type="SMART" id="SM00406">
    <property type="entry name" value="IGv"/>
    <property type="match status" value="2"/>
</dbReference>
<dbReference type="InterPro" id="IPR052051">
    <property type="entry name" value="TCR_complex_component"/>
</dbReference>
<evidence type="ECO:0000256" key="9">
    <source>
        <dbReference type="SAM" id="Phobius"/>
    </source>
</evidence>
<dbReference type="Pfam" id="PF07686">
    <property type="entry name" value="V-set"/>
    <property type="match status" value="2"/>
</dbReference>
<keyword evidence="6" id="KW-1015">Disulfide bond</keyword>
<dbReference type="SMART" id="SM00409">
    <property type="entry name" value="IG"/>
    <property type="match status" value="2"/>
</dbReference>
<dbReference type="GeneID" id="109077932"/>
<dbReference type="InterPro" id="IPR013106">
    <property type="entry name" value="Ig_V-set"/>
</dbReference>
<evidence type="ECO:0000256" key="6">
    <source>
        <dbReference type="ARBA" id="ARBA00023157"/>
    </source>
</evidence>
<protein>
    <submittedName>
        <fullName evidence="11">Uncharacterized protein LOC109077932</fullName>
    </submittedName>
</protein>
<keyword evidence="2" id="KW-1003">Cell membrane</keyword>
<reference evidence="11" key="1">
    <citation type="submission" date="2025-08" db="UniProtKB">
        <authorList>
            <consortium name="RefSeq"/>
        </authorList>
    </citation>
    <scope>IDENTIFICATION</scope>
    <source>
        <tissue evidence="11">Muscle</tissue>
    </source>
</reference>
<evidence type="ECO:0000256" key="2">
    <source>
        <dbReference type="ARBA" id="ARBA00022475"/>
    </source>
</evidence>
<dbReference type="GO" id="GO:0005886">
    <property type="term" value="C:plasma membrane"/>
    <property type="evidence" value="ECO:0007669"/>
    <property type="project" value="UniProtKB-SubCell"/>
</dbReference>
<dbReference type="InterPro" id="IPR007110">
    <property type="entry name" value="Ig-like_dom"/>
</dbReference>
<keyword evidence="7" id="KW-0325">Glycoprotein</keyword>
<evidence type="ECO:0000256" key="1">
    <source>
        <dbReference type="ARBA" id="ARBA00004236"/>
    </source>
</evidence>
<feature type="transmembrane region" description="Helical" evidence="9">
    <location>
        <begin position="350"/>
        <end position="372"/>
    </location>
</feature>
<evidence type="ECO:0000256" key="8">
    <source>
        <dbReference type="SAM" id="MobiDB-lite"/>
    </source>
</evidence>
<comment type="subcellular location">
    <subcellularLocation>
        <location evidence="1">Cell membrane</location>
    </subcellularLocation>
</comment>
<evidence type="ECO:0000256" key="7">
    <source>
        <dbReference type="ARBA" id="ARBA00023180"/>
    </source>
</evidence>
<organism evidence="11">
    <name type="scientific">Cyprinus carpio</name>
    <name type="common">Common carp</name>
    <dbReference type="NCBI Taxonomy" id="7962"/>
    <lineage>
        <taxon>Eukaryota</taxon>
        <taxon>Metazoa</taxon>
        <taxon>Chordata</taxon>
        <taxon>Craniata</taxon>
        <taxon>Vertebrata</taxon>
        <taxon>Euteleostomi</taxon>
        <taxon>Actinopterygii</taxon>
        <taxon>Neopterygii</taxon>
        <taxon>Teleostei</taxon>
        <taxon>Ostariophysi</taxon>
        <taxon>Cypriniformes</taxon>
        <taxon>Cyprinidae</taxon>
        <taxon>Cyprininae</taxon>
        <taxon>Cyprinus</taxon>
    </lineage>
</organism>
<evidence type="ECO:0000259" key="10">
    <source>
        <dbReference type="PROSITE" id="PS50835"/>
    </source>
</evidence>
<dbReference type="AlphaFoldDB" id="A0A9Q9YBQ7"/>
<dbReference type="InterPro" id="IPR003599">
    <property type="entry name" value="Ig_sub"/>
</dbReference>
<feature type="region of interest" description="Disordered" evidence="8">
    <location>
        <begin position="408"/>
        <end position="435"/>
    </location>
</feature>
<dbReference type="GO" id="GO:0009617">
    <property type="term" value="P:response to bacterium"/>
    <property type="evidence" value="ECO:0007669"/>
    <property type="project" value="TreeGrafter"/>
</dbReference>
<name>A0A9Q9YBQ7_CYPCA</name>
<dbReference type="PANTHER" id="PTHR19433">
    <property type="entry name" value="T-CELL RECEPTOR ALPHA CHAIN V REGION-RELATED"/>
    <property type="match status" value="1"/>
</dbReference>
<keyword evidence="9" id="KW-1133">Transmembrane helix</keyword>
<feature type="compositionally biased region" description="Low complexity" evidence="8">
    <location>
        <begin position="408"/>
        <end position="422"/>
    </location>
</feature>
<dbReference type="CDD" id="cd00099">
    <property type="entry name" value="IgV"/>
    <property type="match status" value="1"/>
</dbReference>
<dbReference type="GO" id="GO:0002376">
    <property type="term" value="P:immune system process"/>
    <property type="evidence" value="ECO:0007669"/>
    <property type="project" value="UniProtKB-KW"/>
</dbReference>
<dbReference type="OrthoDB" id="6370831at2759"/>
<proteinExistence type="predicted"/>
<evidence type="ECO:0000256" key="4">
    <source>
        <dbReference type="ARBA" id="ARBA00022859"/>
    </source>
</evidence>
<feature type="domain" description="Ig-like" evidence="10">
    <location>
        <begin position="233"/>
        <end position="326"/>
    </location>
</feature>
<feature type="compositionally biased region" description="Polar residues" evidence="8">
    <location>
        <begin position="425"/>
        <end position="435"/>
    </location>
</feature>
<keyword evidence="5 9" id="KW-0472">Membrane</keyword>
<dbReference type="RefSeq" id="XP_042617277.1">
    <property type="nucleotide sequence ID" value="XM_042761343.1"/>
</dbReference>
<keyword evidence="4" id="KW-0391">Immunity</keyword>
<dbReference type="Proteomes" id="UP001155660">
    <property type="component" value="Chromosome A7"/>
</dbReference>
<evidence type="ECO:0000313" key="11">
    <source>
        <dbReference type="RefSeq" id="XP_042617277.1"/>
    </source>
</evidence>
<gene>
    <name evidence="11" type="primary">LOC109077932</name>
</gene>
<accession>A0A9Q9YBQ7</accession>
<dbReference type="KEGG" id="ccar:109077932"/>
<evidence type="ECO:0000256" key="3">
    <source>
        <dbReference type="ARBA" id="ARBA00022729"/>
    </source>
</evidence>
<keyword evidence="3" id="KW-0732">Signal</keyword>
<sequence>MHTTLSPEQRWYSLITWITSFLADKQQLVRLGKLTSNSRTISTRAPQGCLLSPLLSSLYINDCTSKDPSVKLLTFADDTSHRHHPGRRQIKYRIISVCYHVTFLFLDGICESEDFIHQRPLLVAEFGSSVILPCSHSDDFINSVSWYKHSFGKKPLLIAYSEHGSGSITYQNGFNNSNKYRIRTGNGSFNLTIIHLEEYDFATYYCAVRFLNIVKFGEGTILLHKESDRIRSTTVLQQPVSDRLHPGDSVTLQCSVISQICAGEYSVYWFRHSSGHSHPGLIYTRDNRSDQCMERSENGFSAQSCVYSLTQTELRSSDAGIYYCAVATCGKIHFGNGTKLIIEASSALTFWNPVVLTLFTISIISIIVNIFLMRLIHKNQNKEASKQPINQRNQIEETDGLNYVALSFSKKPTSSKRSSQKTSQEETVYSQITKQ</sequence>
<keyword evidence="9" id="KW-0812">Transmembrane</keyword>
<evidence type="ECO:0000256" key="5">
    <source>
        <dbReference type="ARBA" id="ARBA00023136"/>
    </source>
</evidence>